<sequence>MAENVKFTKQEIENAIDVFKKLSILFEENNELFLEFKSKPIRFLRESGLAIMKYINNQNQDFFLNRFSYGLRNILRFKDFFDRCSWCKIMALTIIYALCGKARLTIDAFWGLLSSIIEAIESILNISNEMARNLLNYLNSINDRLSPFGLARLICEQSGHC</sequence>
<accession>I3Z783</accession>
<reference evidence="2" key="1">
    <citation type="submission" date="2012-06" db="EMBL/GenBank/DDBJ databases">
        <title>The complete genome of Belliella baltica DSM 15883.</title>
        <authorList>
            <person name="Lucas S."/>
            <person name="Copeland A."/>
            <person name="Lapidus A."/>
            <person name="Goodwin L."/>
            <person name="Pitluck S."/>
            <person name="Peters L."/>
            <person name="Mikhailova N."/>
            <person name="Davenport K."/>
            <person name="Kyrpides N."/>
            <person name="Mavromatis K."/>
            <person name="Pagani I."/>
            <person name="Ivanova N."/>
            <person name="Ovchinnikova G."/>
            <person name="Zeytun A."/>
            <person name="Detter J.C."/>
            <person name="Han C."/>
            <person name="Land M."/>
            <person name="Hauser L."/>
            <person name="Markowitz V."/>
            <person name="Cheng J.-F."/>
            <person name="Hugenholtz P."/>
            <person name="Woyke T."/>
            <person name="Wu D."/>
            <person name="Tindall B."/>
            <person name="Pomrenke H."/>
            <person name="Brambilla E."/>
            <person name="Klenk H.-P."/>
            <person name="Eisen J.A."/>
        </authorList>
    </citation>
    <scope>NUCLEOTIDE SEQUENCE [LARGE SCALE GENOMIC DNA]</scope>
    <source>
        <strain evidence="2">DSM 15883 / CIP 108006 / LMG 21964 / BA134</strain>
    </source>
</reference>
<proteinExistence type="predicted"/>
<evidence type="ECO:0000313" key="1">
    <source>
        <dbReference type="EMBL" id="AFL85101.1"/>
    </source>
</evidence>
<keyword evidence="2" id="KW-1185">Reference proteome</keyword>
<name>I3Z783_BELBD</name>
<dbReference type="RefSeq" id="WP_014773056.1">
    <property type="nucleotide sequence ID" value="NC_018010.1"/>
</dbReference>
<dbReference type="HOGENOM" id="CLU_1640494_0_0_10"/>
<evidence type="ECO:0000313" key="2">
    <source>
        <dbReference type="Proteomes" id="UP000006050"/>
    </source>
</evidence>
<organism evidence="1 2">
    <name type="scientific">Belliella baltica (strain DSM 15883 / CIP 108006 / LMG 21964 / BA134)</name>
    <dbReference type="NCBI Taxonomy" id="866536"/>
    <lineage>
        <taxon>Bacteria</taxon>
        <taxon>Pseudomonadati</taxon>
        <taxon>Bacteroidota</taxon>
        <taxon>Cytophagia</taxon>
        <taxon>Cytophagales</taxon>
        <taxon>Cyclobacteriaceae</taxon>
        <taxon>Belliella</taxon>
    </lineage>
</organism>
<dbReference type="KEGG" id="bbd:Belba_2548"/>
<dbReference type="AlphaFoldDB" id="I3Z783"/>
<gene>
    <name evidence="1" type="ordered locus">Belba_2548</name>
</gene>
<dbReference type="EMBL" id="CP003281">
    <property type="protein sequence ID" value="AFL85101.1"/>
    <property type="molecule type" value="Genomic_DNA"/>
</dbReference>
<protein>
    <submittedName>
        <fullName evidence="1">Uncharacterized protein</fullName>
    </submittedName>
</protein>
<dbReference type="Proteomes" id="UP000006050">
    <property type="component" value="Chromosome"/>
</dbReference>